<sequence>MKGGRLLSQQYHAPFISVEGPIGVGKTSLATRLSEHFQFHILKEIVDENPFLSKFYEDIQEWSFQTEMFFLCNRYKQLEDTYEQYLSRGEAVVSDYHIFKNLLFAKQTLRSEHFDKYDRIYRILTNDLPRPNLIIHLHASLPTILERIEMRGRLMEQSISPSYLNQLSEDYHQFIKDHRRVYPQIPILSFNGDEMDFVNNEEDLKLIIDQVNEIVVKKQESFF</sequence>
<dbReference type="PANTHER" id="PTHR10513">
    <property type="entry name" value="DEOXYNUCLEOSIDE KINASE"/>
    <property type="match status" value="1"/>
</dbReference>
<keyword evidence="3" id="KW-1185">Reference proteome</keyword>
<evidence type="ECO:0000313" key="3">
    <source>
        <dbReference type="Proteomes" id="UP000784880"/>
    </source>
</evidence>
<dbReference type="InterPro" id="IPR050566">
    <property type="entry name" value="Deoxyribonucleoside_kinase"/>
</dbReference>
<dbReference type="EMBL" id="JAHQCS010000066">
    <property type="protein sequence ID" value="MBU9711318.1"/>
    <property type="molecule type" value="Genomic_DNA"/>
</dbReference>
<dbReference type="InterPro" id="IPR002624">
    <property type="entry name" value="DCK/DGK"/>
</dbReference>
<dbReference type="PANTHER" id="PTHR10513:SF46">
    <property type="entry name" value="DEOXYGUANOSINE KINASE"/>
    <property type="match status" value="1"/>
</dbReference>
<dbReference type="Pfam" id="PF01712">
    <property type="entry name" value="dNK"/>
    <property type="match status" value="1"/>
</dbReference>
<dbReference type="InterPro" id="IPR031314">
    <property type="entry name" value="DNK_dom"/>
</dbReference>
<name>A0ABS6JCS8_9BACI</name>
<proteinExistence type="predicted"/>
<reference evidence="2 3" key="1">
    <citation type="submission" date="2021-06" db="EMBL/GenBank/DDBJ databases">
        <title>Bacillus sp. RD4P76, an endophyte from a halophyte.</title>
        <authorList>
            <person name="Sun J.-Q."/>
        </authorList>
    </citation>
    <scope>NUCLEOTIDE SEQUENCE [LARGE SCALE GENOMIC DNA]</scope>
    <source>
        <strain evidence="2 3">CGMCC 1.15917</strain>
    </source>
</reference>
<dbReference type="Proteomes" id="UP000784880">
    <property type="component" value="Unassembled WGS sequence"/>
</dbReference>
<feature type="domain" description="Deoxynucleoside kinase" evidence="1">
    <location>
        <begin position="16"/>
        <end position="215"/>
    </location>
</feature>
<dbReference type="PIRSF" id="PIRSF000705">
    <property type="entry name" value="DNK"/>
    <property type="match status" value="1"/>
</dbReference>
<evidence type="ECO:0000259" key="1">
    <source>
        <dbReference type="Pfam" id="PF01712"/>
    </source>
</evidence>
<comment type="caution">
    <text evidence="2">The sequence shown here is derived from an EMBL/GenBank/DDBJ whole genome shotgun (WGS) entry which is preliminary data.</text>
</comment>
<organism evidence="2 3">
    <name type="scientific">Evansella tamaricis</name>
    <dbReference type="NCBI Taxonomy" id="2069301"/>
    <lineage>
        <taxon>Bacteria</taxon>
        <taxon>Bacillati</taxon>
        <taxon>Bacillota</taxon>
        <taxon>Bacilli</taxon>
        <taxon>Bacillales</taxon>
        <taxon>Bacillaceae</taxon>
        <taxon>Evansella</taxon>
    </lineage>
</organism>
<gene>
    <name evidence="2" type="ORF">KS419_06200</name>
</gene>
<keyword evidence="2" id="KW-0418">Kinase</keyword>
<accession>A0ABS6JCS8</accession>
<dbReference type="RefSeq" id="WP_217065201.1">
    <property type="nucleotide sequence ID" value="NZ_JAHQCS010000066.1"/>
</dbReference>
<evidence type="ECO:0000313" key="2">
    <source>
        <dbReference type="EMBL" id="MBU9711318.1"/>
    </source>
</evidence>
<protein>
    <submittedName>
        <fullName evidence="2">Deoxynucleoside kinase</fullName>
    </submittedName>
</protein>
<dbReference type="CDD" id="cd01673">
    <property type="entry name" value="dNK"/>
    <property type="match status" value="1"/>
</dbReference>
<keyword evidence="2" id="KW-0808">Transferase</keyword>
<dbReference type="GO" id="GO:0016301">
    <property type="term" value="F:kinase activity"/>
    <property type="evidence" value="ECO:0007669"/>
    <property type="project" value="UniProtKB-KW"/>
</dbReference>